<dbReference type="GO" id="GO:0003723">
    <property type="term" value="F:RNA binding"/>
    <property type="evidence" value="ECO:0007669"/>
    <property type="project" value="TreeGrafter"/>
</dbReference>
<feature type="compositionally biased region" description="Low complexity" evidence="4">
    <location>
        <begin position="273"/>
        <end position="282"/>
    </location>
</feature>
<dbReference type="Gene3D" id="3.20.20.140">
    <property type="entry name" value="Metal-dependent hydrolases"/>
    <property type="match status" value="1"/>
</dbReference>
<protein>
    <submittedName>
        <fullName evidence="5">Ribonuclease P</fullName>
        <ecNumber evidence="5">3.1.26.5</ecNumber>
    </submittedName>
</protein>
<evidence type="ECO:0000256" key="3">
    <source>
        <dbReference type="ARBA" id="ARBA00022694"/>
    </source>
</evidence>
<dbReference type="GO" id="GO:0004526">
    <property type="term" value="F:ribonuclease P activity"/>
    <property type="evidence" value="ECO:0007669"/>
    <property type="project" value="UniProtKB-EC"/>
</dbReference>
<dbReference type="Proteomes" id="UP001219567">
    <property type="component" value="Chromosome 1"/>
</dbReference>
<organism evidence="5 6">
    <name type="scientific">Malassezia yamatoensis</name>
    <dbReference type="NCBI Taxonomy" id="253288"/>
    <lineage>
        <taxon>Eukaryota</taxon>
        <taxon>Fungi</taxon>
        <taxon>Dikarya</taxon>
        <taxon>Basidiomycota</taxon>
        <taxon>Ustilaginomycotina</taxon>
        <taxon>Malasseziomycetes</taxon>
        <taxon>Malasseziales</taxon>
        <taxon>Malasseziaceae</taxon>
        <taxon>Malassezia</taxon>
    </lineage>
</organism>
<keyword evidence="3" id="KW-0819">tRNA processing</keyword>
<dbReference type="EC" id="3.1.26.5" evidence="5"/>
<sequence>MSFANVCIHAYAVGYGTIAYNHVVYGKYEPALHSNPFQRRGTRPNPPFPDLDKRTGRPARSSAGLTQYSRLTIVLDKDNLVNSGTGLVSANSNALLEYDLLSVMPMTENAFQHACITLSELKPFSIDIITLDLASAPRLPFHLRRSTVGAAIANGVVFEICYGPAVDTRNVSNDTRDSGTLRRNLFSNTRDLLRITNGKGVILSSGAKEALGLRGPYDVMNLATVLGMTMTSAKNAMRETCRSLVLRAQTRQTFRGAISGLSIQPANRDAEPTETTPIDTTTSALPLPSQRKRKLGLIDAE</sequence>
<evidence type="ECO:0000256" key="2">
    <source>
        <dbReference type="ARBA" id="ARBA00007331"/>
    </source>
</evidence>
<evidence type="ECO:0000313" key="6">
    <source>
        <dbReference type="Proteomes" id="UP001219567"/>
    </source>
</evidence>
<dbReference type="EMBL" id="CP119943">
    <property type="protein sequence ID" value="WFC98411.1"/>
    <property type="molecule type" value="Genomic_DNA"/>
</dbReference>
<feature type="region of interest" description="Disordered" evidence="4">
    <location>
        <begin position="35"/>
        <end position="62"/>
    </location>
</feature>
<keyword evidence="6" id="KW-1185">Reference proteome</keyword>
<comment type="subcellular location">
    <subcellularLocation>
        <location evidence="1">Nucleus</location>
    </subcellularLocation>
</comment>
<comment type="similarity">
    <text evidence="2">Belongs to the eukaryotic/archaeal RNase P protein component 3 family.</text>
</comment>
<evidence type="ECO:0000256" key="4">
    <source>
        <dbReference type="SAM" id="MobiDB-lite"/>
    </source>
</evidence>
<proteinExistence type="inferred from homology"/>
<keyword evidence="5" id="KW-0378">Hydrolase</keyword>
<name>A0AAJ6CI24_9BASI</name>
<dbReference type="PANTHER" id="PTHR13031">
    <property type="entry name" value="RIBONUCLEASE P SUBUNIT P30"/>
    <property type="match status" value="1"/>
</dbReference>
<evidence type="ECO:0000256" key="1">
    <source>
        <dbReference type="ARBA" id="ARBA00004123"/>
    </source>
</evidence>
<accession>A0AAJ6CI24</accession>
<feature type="region of interest" description="Disordered" evidence="4">
    <location>
        <begin position="261"/>
        <end position="301"/>
    </location>
</feature>
<gene>
    <name evidence="5" type="primary">RPP1</name>
    <name evidence="5" type="ORF">MYAM1_001138</name>
</gene>
<evidence type="ECO:0000313" key="5">
    <source>
        <dbReference type="EMBL" id="WFC98411.1"/>
    </source>
</evidence>
<reference evidence="5 6" key="1">
    <citation type="submission" date="2023-03" db="EMBL/GenBank/DDBJ databases">
        <title>Mating type loci evolution in Malassezia.</title>
        <authorList>
            <person name="Coelho M.A."/>
        </authorList>
    </citation>
    <scope>NUCLEOTIDE SEQUENCE [LARGE SCALE GENOMIC DNA]</scope>
    <source>
        <strain evidence="5 6">CBS 9725</strain>
    </source>
</reference>
<dbReference type="PANTHER" id="PTHR13031:SF0">
    <property type="entry name" value="RIBONUCLEASE P PROTEIN SUBUNIT P30"/>
    <property type="match status" value="1"/>
</dbReference>
<dbReference type="InterPro" id="IPR016195">
    <property type="entry name" value="Pol/histidinol_Pase-like"/>
</dbReference>
<dbReference type="InterPro" id="IPR002738">
    <property type="entry name" value="RNase_P_p30"/>
</dbReference>
<dbReference type="Pfam" id="PF01876">
    <property type="entry name" value="RNase_P_p30"/>
    <property type="match status" value="1"/>
</dbReference>
<dbReference type="GO" id="GO:0005655">
    <property type="term" value="C:nucleolar ribonuclease P complex"/>
    <property type="evidence" value="ECO:0007669"/>
    <property type="project" value="TreeGrafter"/>
</dbReference>
<dbReference type="GO" id="GO:0008033">
    <property type="term" value="P:tRNA processing"/>
    <property type="evidence" value="ECO:0007669"/>
    <property type="project" value="UniProtKB-KW"/>
</dbReference>
<dbReference type="AlphaFoldDB" id="A0AAJ6CI24"/>
<dbReference type="SUPFAM" id="SSF89550">
    <property type="entry name" value="PHP domain-like"/>
    <property type="match status" value="1"/>
</dbReference>